<dbReference type="InterPro" id="IPR006578">
    <property type="entry name" value="MADF-dom"/>
</dbReference>
<evidence type="ECO:0000256" key="1">
    <source>
        <dbReference type="PROSITE-ProRule" id="PRU00371"/>
    </source>
</evidence>
<evidence type="ECO:0000259" key="4">
    <source>
        <dbReference type="PROSITE" id="PS51031"/>
    </source>
</evidence>
<dbReference type="GO" id="GO:0003677">
    <property type="term" value="F:DNA binding"/>
    <property type="evidence" value="ECO:0007669"/>
    <property type="project" value="InterPro"/>
</dbReference>
<evidence type="ECO:0000313" key="6">
    <source>
        <dbReference type="RefSeq" id="XP_022093072.1"/>
    </source>
</evidence>
<feature type="region of interest" description="Disordered" evidence="2">
    <location>
        <begin position="202"/>
        <end position="240"/>
    </location>
</feature>
<evidence type="ECO:0000259" key="3">
    <source>
        <dbReference type="PROSITE" id="PS51029"/>
    </source>
</evidence>
<protein>
    <submittedName>
        <fullName evidence="6">Uncharacterized protein LOC110980566</fullName>
    </submittedName>
</protein>
<dbReference type="OMA" id="ARIWKRI"/>
<dbReference type="PANTHER" id="PTHR12243:SF67">
    <property type="entry name" value="COREPRESSOR OF PANGOLIN, ISOFORM A-RELATED"/>
    <property type="match status" value="1"/>
</dbReference>
<feature type="domain" description="MADF" evidence="3">
    <location>
        <begin position="49"/>
        <end position="142"/>
    </location>
</feature>
<dbReference type="InterPro" id="IPR004210">
    <property type="entry name" value="BESS_motif"/>
</dbReference>
<accession>A0A8B7YKC6</accession>
<keyword evidence="1" id="KW-0539">Nucleus</keyword>
<dbReference type="OrthoDB" id="6600747at2759"/>
<feature type="domain" description="BESS" evidence="4">
    <location>
        <begin position="241"/>
        <end position="280"/>
    </location>
</feature>
<dbReference type="AlphaFoldDB" id="A0A8B7YKC6"/>
<reference evidence="6" key="1">
    <citation type="submission" date="2025-08" db="UniProtKB">
        <authorList>
            <consortium name="RefSeq"/>
        </authorList>
    </citation>
    <scope>IDENTIFICATION</scope>
</reference>
<dbReference type="InterPro" id="IPR039353">
    <property type="entry name" value="TF_Adf1"/>
</dbReference>
<sequence length="291" mass="33193">MVALSTFSPLILVFLEKKNNTVPTGLGVWMSTCAEKMPKNMLPTTICEILIALVKDNPTLYDVRDKDHKNAAQIARIWKRIADQINYQERDGDYWKKRWRMLRDTYVRKRRTIKTKKSRRDASRAAMWRFYEMMDFLASHTDQNVAGGTISGQNDTVVTLEVEEINDEDALDLASIGEGSDRIDLVEKSSCTIPFLVNAPLSHSKRPSRKRNKDRQDLVGAFPDPCGANTGGLRASSPPAKDEDEMFFEIYARRLKQLPPHLKSVVQFQIAQLFFNAENPHLPQQAIMPLP</sequence>
<name>A0A8B7YKC6_ACAPL</name>
<organism evidence="5 6">
    <name type="scientific">Acanthaster planci</name>
    <name type="common">Crown-of-thorns starfish</name>
    <dbReference type="NCBI Taxonomy" id="133434"/>
    <lineage>
        <taxon>Eukaryota</taxon>
        <taxon>Metazoa</taxon>
        <taxon>Echinodermata</taxon>
        <taxon>Eleutherozoa</taxon>
        <taxon>Asterozoa</taxon>
        <taxon>Asteroidea</taxon>
        <taxon>Valvatacea</taxon>
        <taxon>Valvatida</taxon>
        <taxon>Acanthasteridae</taxon>
        <taxon>Acanthaster</taxon>
    </lineage>
</organism>
<dbReference type="SMART" id="SM00595">
    <property type="entry name" value="MADF"/>
    <property type="match status" value="1"/>
</dbReference>
<dbReference type="GeneID" id="110980566"/>
<keyword evidence="5" id="KW-1185">Reference proteome</keyword>
<dbReference type="RefSeq" id="XP_022093072.1">
    <property type="nucleotide sequence ID" value="XM_022237380.1"/>
</dbReference>
<feature type="compositionally biased region" description="Basic residues" evidence="2">
    <location>
        <begin position="203"/>
        <end position="213"/>
    </location>
</feature>
<dbReference type="Proteomes" id="UP000694845">
    <property type="component" value="Unplaced"/>
</dbReference>
<dbReference type="GO" id="GO:0006357">
    <property type="term" value="P:regulation of transcription by RNA polymerase II"/>
    <property type="evidence" value="ECO:0007669"/>
    <property type="project" value="TreeGrafter"/>
</dbReference>
<evidence type="ECO:0000256" key="2">
    <source>
        <dbReference type="SAM" id="MobiDB-lite"/>
    </source>
</evidence>
<evidence type="ECO:0000313" key="5">
    <source>
        <dbReference type="Proteomes" id="UP000694845"/>
    </source>
</evidence>
<proteinExistence type="predicted"/>
<dbReference type="GO" id="GO:0005667">
    <property type="term" value="C:transcription regulator complex"/>
    <property type="evidence" value="ECO:0007669"/>
    <property type="project" value="TreeGrafter"/>
</dbReference>
<dbReference type="Pfam" id="PF10545">
    <property type="entry name" value="MADF_DNA_bdg"/>
    <property type="match status" value="1"/>
</dbReference>
<gene>
    <name evidence="6" type="primary">LOC110980566</name>
</gene>
<dbReference type="PROSITE" id="PS51029">
    <property type="entry name" value="MADF"/>
    <property type="match status" value="1"/>
</dbReference>
<dbReference type="PANTHER" id="PTHR12243">
    <property type="entry name" value="MADF DOMAIN TRANSCRIPTION FACTOR"/>
    <property type="match status" value="1"/>
</dbReference>
<dbReference type="KEGG" id="aplc:110980566"/>
<dbReference type="PROSITE" id="PS51031">
    <property type="entry name" value="BESS"/>
    <property type="match status" value="1"/>
</dbReference>
<comment type="subcellular location">
    <subcellularLocation>
        <location evidence="1">Nucleus</location>
    </subcellularLocation>
</comment>
<dbReference type="GO" id="GO:0005634">
    <property type="term" value="C:nucleus"/>
    <property type="evidence" value="ECO:0007669"/>
    <property type="project" value="UniProtKB-SubCell"/>
</dbReference>